<feature type="region of interest" description="Disordered" evidence="1">
    <location>
        <begin position="773"/>
        <end position="806"/>
    </location>
</feature>
<evidence type="ECO:0000313" key="4">
    <source>
        <dbReference type="Proteomes" id="UP000245942"/>
    </source>
</evidence>
<dbReference type="GeneID" id="37016717"/>
<feature type="compositionally biased region" description="Gly residues" evidence="1">
    <location>
        <begin position="253"/>
        <end position="262"/>
    </location>
</feature>
<organism evidence="3 4">
    <name type="scientific">Pseudomicrostroma glucosiphilum</name>
    <dbReference type="NCBI Taxonomy" id="1684307"/>
    <lineage>
        <taxon>Eukaryota</taxon>
        <taxon>Fungi</taxon>
        <taxon>Dikarya</taxon>
        <taxon>Basidiomycota</taxon>
        <taxon>Ustilaginomycotina</taxon>
        <taxon>Exobasidiomycetes</taxon>
        <taxon>Microstromatales</taxon>
        <taxon>Microstromatales incertae sedis</taxon>
        <taxon>Pseudomicrostroma</taxon>
    </lineage>
</organism>
<feature type="region of interest" description="Disordered" evidence="1">
    <location>
        <begin position="514"/>
        <end position="546"/>
    </location>
</feature>
<feature type="compositionally biased region" description="Pro residues" evidence="1">
    <location>
        <begin position="20"/>
        <end position="30"/>
    </location>
</feature>
<feature type="region of interest" description="Disordered" evidence="1">
    <location>
        <begin position="902"/>
        <end position="978"/>
    </location>
</feature>
<dbReference type="STRING" id="1684307.A0A316U4Z6"/>
<dbReference type="AlphaFoldDB" id="A0A316U4Z6"/>
<feature type="domain" description="Zn(2)-C6 fungal-type" evidence="2">
    <location>
        <begin position="288"/>
        <end position="329"/>
    </location>
</feature>
<feature type="compositionally biased region" description="Low complexity" evidence="1">
    <location>
        <begin position="31"/>
        <end position="45"/>
    </location>
</feature>
<dbReference type="SMART" id="SM00066">
    <property type="entry name" value="GAL4"/>
    <property type="match status" value="1"/>
</dbReference>
<feature type="compositionally biased region" description="Low complexity" evidence="1">
    <location>
        <begin position="227"/>
        <end position="238"/>
    </location>
</feature>
<dbReference type="CDD" id="cd00067">
    <property type="entry name" value="GAL4"/>
    <property type="match status" value="1"/>
</dbReference>
<dbReference type="GO" id="GO:0000981">
    <property type="term" value="F:DNA-binding transcription factor activity, RNA polymerase II-specific"/>
    <property type="evidence" value="ECO:0007669"/>
    <property type="project" value="InterPro"/>
</dbReference>
<dbReference type="Gene3D" id="4.10.240.10">
    <property type="entry name" value="Zn(2)-C6 fungal-type DNA-binding domain"/>
    <property type="match status" value="1"/>
</dbReference>
<dbReference type="OrthoDB" id="2441642at2759"/>
<feature type="compositionally biased region" description="Low complexity" evidence="1">
    <location>
        <begin position="263"/>
        <end position="276"/>
    </location>
</feature>
<feature type="region of interest" description="Disordered" evidence="1">
    <location>
        <begin position="1"/>
        <end position="491"/>
    </location>
</feature>
<gene>
    <name evidence="3" type="ORF">BCV69DRAFT_312901</name>
</gene>
<feature type="compositionally biased region" description="Polar residues" evidence="1">
    <location>
        <begin position="368"/>
        <end position="384"/>
    </location>
</feature>
<dbReference type="InterPro" id="IPR001138">
    <property type="entry name" value="Zn2Cys6_DnaBD"/>
</dbReference>
<sequence length="1009" mass="105045">MAPARRPPSSSSSSSTTSSQPPPPPPPAPYQAPSFSRPFSRYPSFKQADSDHPDNGHPSARGITPEREGAAGLTGLPPPPPPPGHHQHSAAIPPPQRYHHTMPAPASNRQHANLIMRRPANNGYTGVPMSFSRGGVDQQAQEDSDEIPGDDDEEEEDEEGRKQAGAPQPYQHQHAHQQPLTGAYPAQQSYPGIPPSTQPPRQQSYPHSYPQHQAPPAPSNGKHRKTSTSASSTGSQTAVGVAPNVPNMSAGGASPGATGGGSSQPPGSAGKSASPGKTTKKRDRISQACNFCRQRRMKCRGGRPVGANYPSDPGQPCDRCAEKGSECSWSCYSDSGRQATTARKKSRLSGAPLPESLTGGRYDGATMASGSNSGTSTPSQSRQKTGGAFSPGESAGRGNRNASRRRTLEAAASAREESGYGPETQSQDSQALAVHAALQYHLEHRGDVEDPRPQPLTMEVGAPSGTGRDALQPRAIVPDGTLGHKRKRSDQEASAALMMMPHIDPALGGSGGAPLPQDAHGAKRGRAVDPENTYSNGAVPTMSGPLRPSVYSRGVVPSRKTLSAAKARPHGYASDTGDLATASTKKESRRRNSIAGGVSLSDLAVLSLIEEHKARASDIASAMPASLATIKKEPGKLPSFERSGLGPDTPMSAPAAAEDYLGEMLLPVSPLIVAQVADVAPRGISQRRKDVTSGFKIDHLELDDSATLHDILGYAVPPVAVNGGVAGDPQQYANIDPSLGPSASQMGMMPPLSQTSFKPSSDSQLEPWFDIGGAGMPSQQSQQLTSQHYSHHPYHQQSAPHPYGYSQVGAQTAGWPYATASDHSPQQAARGTSASAYPPYAQQLPYSHYRYTSTNLPTGSPGSYAASTPQDAGNYYPLPAHGEGSLSQLADMSLARFGNLSQSQENDGQMRRSSSVSSLTGSQGPATGARGDGDALPPPPSQAEADTGLPREPLIEYGTSQSQSQGQGRGDASEGAQAAGLAVGDVAAAAIAAAAAQGGQDANGEKMEE</sequence>
<reference evidence="3 4" key="1">
    <citation type="journal article" date="2018" name="Mol. Biol. Evol.">
        <title>Broad Genomic Sampling Reveals a Smut Pathogenic Ancestry of the Fungal Clade Ustilaginomycotina.</title>
        <authorList>
            <person name="Kijpornyongpan T."/>
            <person name="Mondo S.J."/>
            <person name="Barry K."/>
            <person name="Sandor L."/>
            <person name="Lee J."/>
            <person name="Lipzen A."/>
            <person name="Pangilinan J."/>
            <person name="LaButti K."/>
            <person name="Hainaut M."/>
            <person name="Henrissat B."/>
            <person name="Grigoriev I.V."/>
            <person name="Spatafora J.W."/>
            <person name="Aime M.C."/>
        </authorList>
    </citation>
    <scope>NUCLEOTIDE SEQUENCE [LARGE SCALE GENOMIC DNA]</scope>
    <source>
        <strain evidence="3 4">MCA 4718</strain>
    </source>
</reference>
<dbReference type="Proteomes" id="UP000245942">
    <property type="component" value="Unassembled WGS sequence"/>
</dbReference>
<accession>A0A316U4Z6</accession>
<feature type="compositionally biased region" description="Low complexity" evidence="1">
    <location>
        <begin position="1"/>
        <end position="19"/>
    </location>
</feature>
<dbReference type="PROSITE" id="PS50048">
    <property type="entry name" value="ZN2_CY6_FUNGAL_2"/>
    <property type="match status" value="1"/>
</dbReference>
<proteinExistence type="predicted"/>
<feature type="compositionally biased region" description="Acidic residues" evidence="1">
    <location>
        <begin position="140"/>
        <end position="158"/>
    </location>
</feature>
<dbReference type="GO" id="GO:0008270">
    <property type="term" value="F:zinc ion binding"/>
    <property type="evidence" value="ECO:0007669"/>
    <property type="project" value="InterPro"/>
</dbReference>
<name>A0A316U4Z6_9BASI</name>
<keyword evidence="4" id="KW-1185">Reference proteome</keyword>
<feature type="compositionally biased region" description="Basic and acidic residues" evidence="1">
    <location>
        <begin position="441"/>
        <end position="452"/>
    </location>
</feature>
<dbReference type="RefSeq" id="XP_025347466.1">
    <property type="nucleotide sequence ID" value="XM_025494983.1"/>
</dbReference>
<dbReference type="EMBL" id="KZ819328">
    <property type="protein sequence ID" value="PWN20306.1"/>
    <property type="molecule type" value="Genomic_DNA"/>
</dbReference>
<feature type="region of interest" description="Disordered" evidence="1">
    <location>
        <begin position="561"/>
        <end position="593"/>
    </location>
</feature>
<evidence type="ECO:0000313" key="3">
    <source>
        <dbReference type="EMBL" id="PWN20306.1"/>
    </source>
</evidence>
<evidence type="ECO:0000256" key="1">
    <source>
        <dbReference type="SAM" id="MobiDB-lite"/>
    </source>
</evidence>
<dbReference type="Pfam" id="PF00172">
    <property type="entry name" value="Zn_clus"/>
    <property type="match status" value="1"/>
</dbReference>
<feature type="compositionally biased region" description="Polar residues" evidence="1">
    <location>
        <begin position="327"/>
        <end position="341"/>
    </location>
</feature>
<feature type="compositionally biased region" description="Low complexity" evidence="1">
    <location>
        <begin position="163"/>
        <end position="179"/>
    </location>
</feature>
<dbReference type="InterPro" id="IPR036864">
    <property type="entry name" value="Zn2-C6_fun-type_DNA-bd_sf"/>
</dbReference>
<evidence type="ECO:0000259" key="2">
    <source>
        <dbReference type="PROSITE" id="PS50048"/>
    </source>
</evidence>
<dbReference type="SUPFAM" id="SSF57701">
    <property type="entry name" value="Zn2/Cys6 DNA-binding domain"/>
    <property type="match status" value="1"/>
</dbReference>
<protein>
    <recommendedName>
        <fullName evidence="2">Zn(2)-C6 fungal-type domain-containing protein</fullName>
    </recommendedName>
</protein>